<dbReference type="OrthoDB" id="429813at2759"/>
<dbReference type="Gene3D" id="3.40.50.720">
    <property type="entry name" value="NAD(P)-binding Rossmann-like Domain"/>
    <property type="match status" value="1"/>
</dbReference>
<gene>
    <name evidence="3" type="primary">FAR2</name>
    <name evidence="3" type="ORF">SNAT2548_LOCUS7402</name>
</gene>
<protein>
    <recommendedName>
        <fullName evidence="1">Fatty acyl-CoA reductase</fullName>
        <ecNumber evidence="1">1.2.1.84</ecNumber>
    </recommendedName>
</protein>
<dbReference type="GO" id="GO:0080019">
    <property type="term" value="F:alcohol-forming very long-chain fatty acyl-CoA reductase activity"/>
    <property type="evidence" value="ECO:0007669"/>
    <property type="project" value="InterPro"/>
</dbReference>
<dbReference type="EMBL" id="CAJNDS010000513">
    <property type="protein sequence ID" value="CAE7214036.1"/>
    <property type="molecule type" value="Genomic_DNA"/>
</dbReference>
<accession>A0A812JUL5</accession>
<dbReference type="GO" id="GO:0010345">
    <property type="term" value="P:suberin biosynthetic process"/>
    <property type="evidence" value="ECO:0007669"/>
    <property type="project" value="TreeGrafter"/>
</dbReference>
<dbReference type="InterPro" id="IPR013120">
    <property type="entry name" value="FAR_NAD-bd"/>
</dbReference>
<organism evidence="3 4">
    <name type="scientific">Symbiodinium natans</name>
    <dbReference type="NCBI Taxonomy" id="878477"/>
    <lineage>
        <taxon>Eukaryota</taxon>
        <taxon>Sar</taxon>
        <taxon>Alveolata</taxon>
        <taxon>Dinophyceae</taxon>
        <taxon>Suessiales</taxon>
        <taxon>Symbiodiniaceae</taxon>
        <taxon>Symbiodinium</taxon>
    </lineage>
</organism>
<keyword evidence="1" id="KW-0521">NADP</keyword>
<dbReference type="InterPro" id="IPR036291">
    <property type="entry name" value="NAD(P)-bd_dom_sf"/>
</dbReference>
<proteinExistence type="inferred from homology"/>
<comment type="function">
    <text evidence="1">Catalyzes the reduction of fatty acyl-CoA to fatty alcohols.</text>
</comment>
<comment type="catalytic activity">
    <reaction evidence="1">
        <text>a long-chain fatty acyl-CoA + 2 NADPH + 2 H(+) = a long-chain primary fatty alcohol + 2 NADP(+) + CoA</text>
        <dbReference type="Rhea" id="RHEA:52716"/>
        <dbReference type="ChEBI" id="CHEBI:15378"/>
        <dbReference type="ChEBI" id="CHEBI:57287"/>
        <dbReference type="ChEBI" id="CHEBI:57783"/>
        <dbReference type="ChEBI" id="CHEBI:58349"/>
        <dbReference type="ChEBI" id="CHEBI:77396"/>
        <dbReference type="ChEBI" id="CHEBI:83139"/>
        <dbReference type="EC" id="1.2.1.84"/>
    </reaction>
</comment>
<dbReference type="PANTHER" id="PTHR11011">
    <property type="entry name" value="MALE STERILITY PROTEIN 2-RELATED"/>
    <property type="match status" value="1"/>
</dbReference>
<sequence>MDLRDFYGGKHVLLTGATGFVGKVLLEKLLWEFCAPCSHYLGPKLHVLIRSQKKSAAQRLEELFDSPAFQRLRARQSLQLRNLEYCLSVVDGDLDSECLGLSSESYDALGACCDVALHCAALVDWAAPLHRSLRSNALGTRRVAQLTAQKPGRLVCVSTAWVHGKAAGPCAEVPLRRSLDPEAEISRCFTYLDEVTRLSTEMDFLEEARQRLGPGPVPTALAEMAETLRGRWVDAEMSRWGVDTARARGWWDGYTFSKAIGEMLVQDVQGVRPYAVVRPSGVVSAWAEPMPGWVDAYLLVEPLIEGMGRGQITEFPGRRDCVIDCVPVDYVCNVVLAAAGCLPAAPVAPESCPARVYQVASGDVSPNTLGEIESTWREYFKSQPMHNQGRPVEVRPVKFLPSADDFVSSLQRRYLTPLRRCLSVLELLPVQHMAPLRDGRAWLKRKHRSLEKLTLLARLYSTYTLNEWSFQTPRTRELMAQVDSVRFPYFPEKPWTWRDFWTQKHIPGMRQWVLKESQAVSHTVQAVNQGNHARL</sequence>
<dbReference type="AlphaFoldDB" id="A0A812JUL5"/>
<dbReference type="EC" id="1.2.1.84" evidence="1"/>
<keyword evidence="1" id="KW-0560">Oxidoreductase</keyword>
<dbReference type="Pfam" id="PF07993">
    <property type="entry name" value="NAD_binding_4"/>
    <property type="match status" value="1"/>
</dbReference>
<keyword evidence="4" id="KW-1185">Reference proteome</keyword>
<dbReference type="GO" id="GO:0035336">
    <property type="term" value="P:long-chain fatty-acyl-CoA metabolic process"/>
    <property type="evidence" value="ECO:0007669"/>
    <property type="project" value="TreeGrafter"/>
</dbReference>
<evidence type="ECO:0000256" key="1">
    <source>
        <dbReference type="RuleBase" id="RU363097"/>
    </source>
</evidence>
<keyword evidence="1" id="KW-0443">Lipid metabolism</keyword>
<dbReference type="InterPro" id="IPR026055">
    <property type="entry name" value="FAR"/>
</dbReference>
<comment type="caution">
    <text evidence="3">The sequence shown here is derived from an EMBL/GenBank/DDBJ whole genome shotgun (WGS) entry which is preliminary data.</text>
</comment>
<evidence type="ECO:0000313" key="4">
    <source>
        <dbReference type="Proteomes" id="UP000604046"/>
    </source>
</evidence>
<feature type="domain" description="Thioester reductase (TE)" evidence="2">
    <location>
        <begin position="14"/>
        <end position="334"/>
    </location>
</feature>
<evidence type="ECO:0000313" key="3">
    <source>
        <dbReference type="EMBL" id="CAE7214036.1"/>
    </source>
</evidence>
<dbReference type="Proteomes" id="UP000604046">
    <property type="component" value="Unassembled WGS sequence"/>
</dbReference>
<comment type="similarity">
    <text evidence="1">Belongs to the fatty acyl-CoA reductase family.</text>
</comment>
<dbReference type="SUPFAM" id="SSF51735">
    <property type="entry name" value="NAD(P)-binding Rossmann-fold domains"/>
    <property type="match status" value="1"/>
</dbReference>
<dbReference type="PANTHER" id="PTHR11011:SF45">
    <property type="entry name" value="FATTY ACYL-COA REDUCTASE CG8306-RELATED"/>
    <property type="match status" value="1"/>
</dbReference>
<name>A0A812JUL5_9DINO</name>
<evidence type="ECO:0000259" key="2">
    <source>
        <dbReference type="Pfam" id="PF07993"/>
    </source>
</evidence>
<reference evidence="3" key="1">
    <citation type="submission" date="2021-02" db="EMBL/GenBank/DDBJ databases">
        <authorList>
            <person name="Dougan E. K."/>
            <person name="Rhodes N."/>
            <person name="Thang M."/>
            <person name="Chan C."/>
        </authorList>
    </citation>
    <scope>NUCLEOTIDE SEQUENCE</scope>
</reference>
<keyword evidence="1" id="KW-0444">Lipid biosynthesis</keyword>
<dbReference type="GO" id="GO:0102965">
    <property type="term" value="F:alcohol-forming long-chain fatty acyl-CoA reductase activity"/>
    <property type="evidence" value="ECO:0007669"/>
    <property type="project" value="UniProtKB-EC"/>
</dbReference>